<evidence type="ECO:0000313" key="3">
    <source>
        <dbReference type="Proteomes" id="UP000002207"/>
    </source>
</evidence>
<dbReference type="Proteomes" id="UP000002207">
    <property type="component" value="Chromosome"/>
</dbReference>
<organism evidence="2 3">
    <name type="scientific">Acidobacterium capsulatum (strain ATCC 51196 / DSM 11244 / BCRC 80197 / JCM 7670 / NBRC 15755 / NCIMB 13165 / 161)</name>
    <dbReference type="NCBI Taxonomy" id="240015"/>
    <lineage>
        <taxon>Bacteria</taxon>
        <taxon>Pseudomonadati</taxon>
        <taxon>Acidobacteriota</taxon>
        <taxon>Terriglobia</taxon>
        <taxon>Terriglobales</taxon>
        <taxon>Acidobacteriaceae</taxon>
        <taxon>Acidobacterium</taxon>
    </lineage>
</organism>
<dbReference type="SUPFAM" id="SSF53850">
    <property type="entry name" value="Periplasmic binding protein-like II"/>
    <property type="match status" value="1"/>
</dbReference>
<dbReference type="KEGG" id="aca:ACP_2404"/>
<dbReference type="Gene3D" id="3.40.190.10">
    <property type="entry name" value="Periplasmic binding protein-like II"/>
    <property type="match status" value="2"/>
</dbReference>
<dbReference type="Pfam" id="PF13531">
    <property type="entry name" value="SBP_bac_11"/>
    <property type="match status" value="1"/>
</dbReference>
<dbReference type="HOGENOM" id="CLU_065753_0_0_0"/>
<dbReference type="InParanoid" id="C1F1A0"/>
<accession>C1F1A0</accession>
<keyword evidence="1" id="KW-0732">Signal</keyword>
<gene>
    <name evidence="2" type="ordered locus">ACP_2404</name>
</gene>
<dbReference type="PANTHER" id="PTHR30632">
    <property type="entry name" value="MOLYBDATE-BINDING PERIPLASMIC PROTEIN"/>
    <property type="match status" value="1"/>
</dbReference>
<dbReference type="STRING" id="240015.ACP_2404"/>
<dbReference type="InterPro" id="IPR050682">
    <property type="entry name" value="ModA/WtpA"/>
</dbReference>
<protein>
    <submittedName>
        <fullName evidence="2">Uncharacterized protein</fullName>
    </submittedName>
</protein>
<dbReference type="PANTHER" id="PTHR30632:SF0">
    <property type="entry name" value="SULFATE-BINDING PROTEIN"/>
    <property type="match status" value="1"/>
</dbReference>
<keyword evidence="3" id="KW-1185">Reference proteome</keyword>
<name>C1F1A0_ACIC5</name>
<reference evidence="2 3" key="1">
    <citation type="journal article" date="2009" name="Appl. Environ. Microbiol.">
        <title>Three genomes from the phylum Acidobacteria provide insight into the lifestyles of these microorganisms in soils.</title>
        <authorList>
            <person name="Ward N.L."/>
            <person name="Challacombe J.F."/>
            <person name="Janssen P.H."/>
            <person name="Henrissat B."/>
            <person name="Coutinho P.M."/>
            <person name="Wu M."/>
            <person name="Xie G."/>
            <person name="Haft D.H."/>
            <person name="Sait M."/>
            <person name="Badger J."/>
            <person name="Barabote R.D."/>
            <person name="Bradley B."/>
            <person name="Brettin T.S."/>
            <person name="Brinkac L.M."/>
            <person name="Bruce D."/>
            <person name="Creasy T."/>
            <person name="Daugherty S.C."/>
            <person name="Davidsen T.M."/>
            <person name="DeBoy R.T."/>
            <person name="Detter J.C."/>
            <person name="Dodson R.J."/>
            <person name="Durkin A.S."/>
            <person name="Ganapathy A."/>
            <person name="Gwinn-Giglio M."/>
            <person name="Han C.S."/>
            <person name="Khouri H."/>
            <person name="Kiss H."/>
            <person name="Kothari S.P."/>
            <person name="Madupu R."/>
            <person name="Nelson K.E."/>
            <person name="Nelson W.C."/>
            <person name="Paulsen I."/>
            <person name="Penn K."/>
            <person name="Ren Q."/>
            <person name="Rosovitz M.J."/>
            <person name="Selengut J.D."/>
            <person name="Shrivastava S."/>
            <person name="Sullivan S.A."/>
            <person name="Tapia R."/>
            <person name="Thompson L.S."/>
            <person name="Watkins K.L."/>
            <person name="Yang Q."/>
            <person name="Yu C."/>
            <person name="Zafar N."/>
            <person name="Zhou L."/>
            <person name="Kuske C.R."/>
        </authorList>
    </citation>
    <scope>NUCLEOTIDE SEQUENCE [LARGE SCALE GENOMIC DNA]</scope>
    <source>
        <strain evidence="3">ATCC 51196 / DSM 11244 / BCRC 80197 / JCM 7670 / NBRC 15755 / NCIMB 13165 / 161</strain>
    </source>
</reference>
<dbReference type="eggNOG" id="COG0725">
    <property type="taxonomic scope" value="Bacteria"/>
</dbReference>
<sequence>MSMYRRLLTTLLLMTAGAALAAVQQASAQQGPPWSRGANDPAAQGYVFQVPDVDNVPDLHGNPCDARLVLFIGGNQFFVLPRLIAAFEQQHPELKGHIFYETLPPGILRRQIAHDDTLTLGNLTLRVHPDVYEAGLRAVRQMQTAGQLHGVVAYATNDLAIMVAKGNPRGIHSLADLARPGIRLSMPNPQWEGVANQIAASLRKAGGESLYHAVYQAKVQSGQTVLTEIHHRQTPMRIMSGQADAGVTWASEVRFQESIGNPIQGLAIPAAQNATAIYAGGALNHAPHPAVAAAWLAFLKTPQAQAIYHQYGFRSLPAAASQK</sequence>
<proteinExistence type="predicted"/>
<evidence type="ECO:0000256" key="1">
    <source>
        <dbReference type="SAM" id="SignalP"/>
    </source>
</evidence>
<evidence type="ECO:0000313" key="2">
    <source>
        <dbReference type="EMBL" id="ACO31407.1"/>
    </source>
</evidence>
<feature type="chain" id="PRO_5002909059" evidence="1">
    <location>
        <begin position="22"/>
        <end position="323"/>
    </location>
</feature>
<dbReference type="FunCoup" id="C1F1A0">
    <property type="interactions" value="75"/>
</dbReference>
<dbReference type="EMBL" id="CP001472">
    <property type="protein sequence ID" value="ACO31407.1"/>
    <property type="molecule type" value="Genomic_DNA"/>
</dbReference>
<feature type="signal peptide" evidence="1">
    <location>
        <begin position="1"/>
        <end position="21"/>
    </location>
</feature>
<dbReference type="GO" id="GO:0015689">
    <property type="term" value="P:molybdate ion transport"/>
    <property type="evidence" value="ECO:0007669"/>
    <property type="project" value="TreeGrafter"/>
</dbReference>
<dbReference type="GO" id="GO:0030973">
    <property type="term" value="F:molybdate ion binding"/>
    <property type="evidence" value="ECO:0007669"/>
    <property type="project" value="TreeGrafter"/>
</dbReference>
<dbReference type="AlphaFoldDB" id="C1F1A0"/>
<dbReference type="OrthoDB" id="9802127at2"/>